<feature type="compositionally biased region" description="Low complexity" evidence="1">
    <location>
        <begin position="48"/>
        <end position="60"/>
    </location>
</feature>
<dbReference type="PROSITE" id="PS51782">
    <property type="entry name" value="LYSM"/>
    <property type="match status" value="1"/>
</dbReference>
<evidence type="ECO:0000259" key="2">
    <source>
        <dbReference type="PROSITE" id="PS51782"/>
    </source>
</evidence>
<feature type="region of interest" description="Disordered" evidence="1">
    <location>
        <begin position="18"/>
        <end position="125"/>
    </location>
</feature>
<dbReference type="Gene3D" id="3.10.350.10">
    <property type="entry name" value="LysM domain"/>
    <property type="match status" value="1"/>
</dbReference>
<evidence type="ECO:0000313" key="3">
    <source>
        <dbReference type="EMBL" id="RPA78975.1"/>
    </source>
</evidence>
<dbReference type="AlphaFoldDB" id="A0A3N4HYP2"/>
<evidence type="ECO:0000313" key="4">
    <source>
        <dbReference type="Proteomes" id="UP000275078"/>
    </source>
</evidence>
<organism evidence="3 4">
    <name type="scientific">Ascobolus immersus RN42</name>
    <dbReference type="NCBI Taxonomy" id="1160509"/>
    <lineage>
        <taxon>Eukaryota</taxon>
        <taxon>Fungi</taxon>
        <taxon>Dikarya</taxon>
        <taxon>Ascomycota</taxon>
        <taxon>Pezizomycotina</taxon>
        <taxon>Pezizomycetes</taxon>
        <taxon>Pezizales</taxon>
        <taxon>Ascobolaceae</taxon>
        <taxon>Ascobolus</taxon>
    </lineage>
</organism>
<feature type="compositionally biased region" description="Basic and acidic residues" evidence="1">
    <location>
        <begin position="71"/>
        <end position="83"/>
    </location>
</feature>
<feature type="region of interest" description="Disordered" evidence="1">
    <location>
        <begin position="214"/>
        <end position="252"/>
    </location>
</feature>
<sequence length="274" mass="28690">MPTDTAVTTYSTEFVTKTVCPGRPSNAAAVDLKQNGAVRKEAVKETPPSKGSSGSPSAGGKDSKSGTVPDPKADEPNDGKNGSKPDVAVPDTKVDEPNDSKDGSKPSPNGNESGSEKTPPVTTTIDPTKVISATSVQAVPAQNVTKTDSFTRPIMISNCASSRVITSGENCWKIQNSFKPPLAEGLLQLWNTGLSKDCRNLYASETYCLLGPTPAAKPSASQPSVPVSADPTTTPPPANNSGSKPDPGGVKRWIGSDISYILVERERMYEREGN</sequence>
<feature type="compositionally biased region" description="Low complexity" evidence="1">
    <location>
        <begin position="214"/>
        <end position="232"/>
    </location>
</feature>
<accession>A0A3N4HYP2</accession>
<protein>
    <recommendedName>
        <fullName evidence="2">LysM domain-containing protein</fullName>
    </recommendedName>
</protein>
<feature type="domain" description="LysM" evidence="2">
    <location>
        <begin position="161"/>
        <end position="209"/>
    </location>
</feature>
<keyword evidence="4" id="KW-1185">Reference proteome</keyword>
<dbReference type="InterPro" id="IPR018392">
    <property type="entry name" value="LysM"/>
</dbReference>
<evidence type="ECO:0000256" key="1">
    <source>
        <dbReference type="SAM" id="MobiDB-lite"/>
    </source>
</evidence>
<dbReference type="Proteomes" id="UP000275078">
    <property type="component" value="Unassembled WGS sequence"/>
</dbReference>
<gene>
    <name evidence="3" type="ORF">BJ508DRAFT_363458</name>
</gene>
<reference evidence="3 4" key="1">
    <citation type="journal article" date="2018" name="Nat. Ecol. Evol.">
        <title>Pezizomycetes genomes reveal the molecular basis of ectomycorrhizal truffle lifestyle.</title>
        <authorList>
            <person name="Murat C."/>
            <person name="Payen T."/>
            <person name="Noel B."/>
            <person name="Kuo A."/>
            <person name="Morin E."/>
            <person name="Chen J."/>
            <person name="Kohler A."/>
            <person name="Krizsan K."/>
            <person name="Balestrini R."/>
            <person name="Da Silva C."/>
            <person name="Montanini B."/>
            <person name="Hainaut M."/>
            <person name="Levati E."/>
            <person name="Barry K.W."/>
            <person name="Belfiori B."/>
            <person name="Cichocki N."/>
            <person name="Clum A."/>
            <person name="Dockter R.B."/>
            <person name="Fauchery L."/>
            <person name="Guy J."/>
            <person name="Iotti M."/>
            <person name="Le Tacon F."/>
            <person name="Lindquist E.A."/>
            <person name="Lipzen A."/>
            <person name="Malagnac F."/>
            <person name="Mello A."/>
            <person name="Molinier V."/>
            <person name="Miyauchi S."/>
            <person name="Poulain J."/>
            <person name="Riccioni C."/>
            <person name="Rubini A."/>
            <person name="Sitrit Y."/>
            <person name="Splivallo R."/>
            <person name="Traeger S."/>
            <person name="Wang M."/>
            <person name="Zifcakova L."/>
            <person name="Wipf D."/>
            <person name="Zambonelli A."/>
            <person name="Paolocci F."/>
            <person name="Nowrousian M."/>
            <person name="Ottonello S."/>
            <person name="Baldrian P."/>
            <person name="Spatafora J.W."/>
            <person name="Henrissat B."/>
            <person name="Nagy L.G."/>
            <person name="Aury J.M."/>
            <person name="Wincker P."/>
            <person name="Grigoriev I.V."/>
            <person name="Bonfante P."/>
            <person name="Martin F.M."/>
        </authorList>
    </citation>
    <scope>NUCLEOTIDE SEQUENCE [LARGE SCALE GENOMIC DNA]</scope>
    <source>
        <strain evidence="3 4">RN42</strain>
    </source>
</reference>
<name>A0A3N4HYP2_ASCIM</name>
<proteinExistence type="predicted"/>
<feature type="compositionally biased region" description="Basic and acidic residues" evidence="1">
    <location>
        <begin position="92"/>
        <end position="104"/>
    </location>
</feature>
<dbReference type="EMBL" id="ML119704">
    <property type="protein sequence ID" value="RPA78975.1"/>
    <property type="molecule type" value="Genomic_DNA"/>
</dbReference>
<dbReference type="InterPro" id="IPR036779">
    <property type="entry name" value="LysM_dom_sf"/>
</dbReference>